<reference evidence="3 4" key="1">
    <citation type="submission" date="2017-12" db="EMBL/GenBank/DDBJ databases">
        <authorList>
            <person name="Pombert J.-F."/>
            <person name="Haag K.L."/>
            <person name="Ebert D."/>
        </authorList>
    </citation>
    <scope>NUCLEOTIDE SEQUENCE [LARGE SCALE GENOMIC DNA]</scope>
    <source>
        <strain evidence="3">IL-BN-2</strain>
    </source>
</reference>
<evidence type="ECO:0000256" key="1">
    <source>
        <dbReference type="SAM" id="Coils"/>
    </source>
</evidence>
<comment type="caution">
    <text evidence="3">The sequence shown here is derived from an EMBL/GenBank/DDBJ whole genome shotgun (WGS) entry which is preliminary data.</text>
</comment>
<proteinExistence type="predicted"/>
<keyword evidence="1" id="KW-0175">Coiled coil</keyword>
<feature type="region of interest" description="Disordered" evidence="2">
    <location>
        <begin position="63"/>
        <end position="104"/>
    </location>
</feature>
<dbReference type="Proteomes" id="UP000293045">
    <property type="component" value="Unassembled WGS sequence"/>
</dbReference>
<gene>
    <name evidence="3" type="ORF">CWI39_0496p0010</name>
</gene>
<sequence length="599" mass="70655">MHIFIQFLIVYSTNKIFKTAICNDNIQEEVTVSLDNSNVQLKEKELKSKVDGSDTKMLDNILKNEITGQNDSSEKTKSTESNSKIHSNREPQRIRNHYQRKSTSHYYPSKIREKRFGKGVRRSNPIMKNGGKKLKSVVHLPNMVPHHGNSEKIYQPTNNFIQFSSYSRLDIIEPLVFINLIQKNELKDLIRTIERLIRNNKNIQKHCIRAETWEYIDYLANLIEASDGPLEKLNSNILTKIEVSEVCLQTYDQPKNNLMAIIKWLTTIFNTTKLLKDTSLVKEIFNKFRRGNTTKNELQRLNYLLIKIDNLLKSKELVHNPQIHFDKQQCVRKLKEIFEKEFQKKIYCVFPDLEMVLNSFFGNVEYSIKLSLKSIFPTLCLIILTNFLCEILTEDEFSGKTHFLASQASFPYILLIFLIIRDLFFSLDSLSSILDNEQKILEKYMETLIFLFSNRPEGIKPFQDNSIFLVSLFIYSNMFCFSELNKSDNSKSSRIFYLNLISSINQKVFNYRNDRNKNIQELYNDIYIIVRNNLNSFKNILQKRIYLLQFKSDDSAYQDILCWAYSSDVRVPEFKIIFKNILTFYIYSRFIKENHTKQL</sequence>
<protein>
    <submittedName>
        <fullName evidence="3">Uncharacterized protein</fullName>
    </submittedName>
</protein>
<dbReference type="EMBL" id="PIXR01000496">
    <property type="protein sequence ID" value="TBU06426.1"/>
    <property type="molecule type" value="Genomic_DNA"/>
</dbReference>
<dbReference type="AlphaFoldDB" id="A0A4Q9LFL0"/>
<name>A0A4Q9LFL0_9MICR</name>
<dbReference type="VEuPathDB" id="MicrosporidiaDB:CWI39_0496p0010"/>
<dbReference type="VEuPathDB" id="MicrosporidiaDB:CWI36_0637p0010"/>
<evidence type="ECO:0000256" key="2">
    <source>
        <dbReference type="SAM" id="MobiDB-lite"/>
    </source>
</evidence>
<accession>A0A4Q9LFL0</accession>
<feature type="compositionally biased region" description="Basic residues" evidence="2">
    <location>
        <begin position="94"/>
        <end position="103"/>
    </location>
</feature>
<evidence type="ECO:0000313" key="3">
    <source>
        <dbReference type="EMBL" id="TBU06426.1"/>
    </source>
</evidence>
<organism evidence="3 4">
    <name type="scientific">Hamiltosporidium magnivora</name>
    <dbReference type="NCBI Taxonomy" id="148818"/>
    <lineage>
        <taxon>Eukaryota</taxon>
        <taxon>Fungi</taxon>
        <taxon>Fungi incertae sedis</taxon>
        <taxon>Microsporidia</taxon>
        <taxon>Dubosqiidae</taxon>
        <taxon>Hamiltosporidium</taxon>
    </lineage>
</organism>
<feature type="coiled-coil region" evidence="1">
    <location>
        <begin position="179"/>
        <end position="206"/>
    </location>
</feature>
<evidence type="ECO:0000313" key="4">
    <source>
        <dbReference type="Proteomes" id="UP000293045"/>
    </source>
</evidence>